<feature type="transmembrane region" description="Helical" evidence="7">
    <location>
        <begin position="372"/>
        <end position="392"/>
    </location>
</feature>
<feature type="transmembrane region" description="Helical" evidence="7">
    <location>
        <begin position="264"/>
        <end position="291"/>
    </location>
</feature>
<dbReference type="Proteomes" id="UP000298127">
    <property type="component" value="Unassembled WGS sequence"/>
</dbReference>
<dbReference type="EMBL" id="SPQZ01000008">
    <property type="protein sequence ID" value="TFV94931.1"/>
    <property type="molecule type" value="Genomic_DNA"/>
</dbReference>
<reference evidence="8 9" key="1">
    <citation type="journal article" date="2018" name="J. Microbiol.">
        <title>Leifsonia flava sp. nov., a novel actinobacterium isolated from the rhizosphere of Aquilegia viridiflora.</title>
        <authorList>
            <person name="Cai Y."/>
            <person name="Tao W.Z."/>
            <person name="Ma Y.J."/>
            <person name="Cheng J."/>
            <person name="Zhang M.Y."/>
            <person name="Zhang Y.X."/>
        </authorList>
    </citation>
    <scope>NUCLEOTIDE SEQUENCE [LARGE SCALE GENOMIC DNA]</scope>
    <source>
        <strain evidence="8 9">SYP-B2174</strain>
    </source>
</reference>
<dbReference type="GO" id="GO:0005886">
    <property type="term" value="C:plasma membrane"/>
    <property type="evidence" value="ECO:0007669"/>
    <property type="project" value="UniProtKB-SubCell"/>
</dbReference>
<keyword evidence="3 7" id="KW-0812">Transmembrane</keyword>
<evidence type="ECO:0000313" key="9">
    <source>
        <dbReference type="Proteomes" id="UP000298127"/>
    </source>
</evidence>
<feature type="transmembrane region" description="Helical" evidence="7">
    <location>
        <begin position="398"/>
        <end position="416"/>
    </location>
</feature>
<feature type="transmembrane region" description="Helical" evidence="7">
    <location>
        <begin position="303"/>
        <end position="330"/>
    </location>
</feature>
<feature type="transmembrane region" description="Helical" evidence="7">
    <location>
        <begin position="21"/>
        <end position="44"/>
    </location>
</feature>
<sequence>MPVTPDPAPDATSGGGRLRRALLSGATPILAATVVAGASGYLVTTLVGATRPPAEYAGFAVFWSTLYLVIAALSGLQQEITRGTHPRPADAGLGPRFPLAGRFAASVAAITAVVVLAAAPFITALIPGEGVTPALAIALGTASYVVVAVLAGTLYGLSLWPAIGLMISIDGVLRLVGVVIVILAGGGISELMWAVVLPFPITPLVLWWFLRRQVRGRSQLDVGPRRLTWNIARTLAASVSTGILISGYPLLLSATSVGVPAARLGALVFGISLVRAPLVIVVLSLQSFLVVRFRDNAAHAYRLFVRLALLIALVAAVLAVIAAFVVPAVLDALWPAYHLDGWTVAGLVATSGVLGILCVSGPLTLARGRHGAYTAGWVVAAVTTIGLLLVPLAIEERMVLSLAVGPIIGVIVHTIASRHPGPIDPRDEVLDGPAATDAAAQSTGEVGGAGGEA</sequence>
<dbReference type="PANTHER" id="PTHR30250">
    <property type="entry name" value="PST FAMILY PREDICTED COLANIC ACID TRANSPORTER"/>
    <property type="match status" value="1"/>
</dbReference>
<evidence type="ECO:0000256" key="6">
    <source>
        <dbReference type="SAM" id="MobiDB-lite"/>
    </source>
</evidence>
<evidence type="ECO:0000256" key="5">
    <source>
        <dbReference type="ARBA" id="ARBA00023136"/>
    </source>
</evidence>
<feature type="transmembrane region" description="Helical" evidence="7">
    <location>
        <begin position="56"/>
        <end position="76"/>
    </location>
</feature>
<dbReference type="RefSeq" id="WP_135121530.1">
    <property type="nucleotide sequence ID" value="NZ_SPQZ01000008.1"/>
</dbReference>
<accession>A0A4Y9QQP8</accession>
<evidence type="ECO:0000256" key="7">
    <source>
        <dbReference type="SAM" id="Phobius"/>
    </source>
</evidence>
<evidence type="ECO:0000256" key="1">
    <source>
        <dbReference type="ARBA" id="ARBA00004651"/>
    </source>
</evidence>
<comment type="subcellular location">
    <subcellularLocation>
        <location evidence="1">Cell membrane</location>
        <topology evidence="1">Multi-pass membrane protein</topology>
    </subcellularLocation>
</comment>
<evidence type="ECO:0000313" key="8">
    <source>
        <dbReference type="EMBL" id="TFV94931.1"/>
    </source>
</evidence>
<comment type="caution">
    <text evidence="8">The sequence shown here is derived from an EMBL/GenBank/DDBJ whole genome shotgun (WGS) entry which is preliminary data.</text>
</comment>
<evidence type="ECO:0000256" key="3">
    <source>
        <dbReference type="ARBA" id="ARBA00022692"/>
    </source>
</evidence>
<evidence type="ECO:0008006" key="10">
    <source>
        <dbReference type="Google" id="ProtNLM"/>
    </source>
</evidence>
<evidence type="ECO:0000256" key="2">
    <source>
        <dbReference type="ARBA" id="ARBA00022475"/>
    </source>
</evidence>
<evidence type="ECO:0000256" key="4">
    <source>
        <dbReference type="ARBA" id="ARBA00022989"/>
    </source>
</evidence>
<feature type="transmembrane region" description="Helical" evidence="7">
    <location>
        <begin position="231"/>
        <end position="252"/>
    </location>
</feature>
<dbReference type="PANTHER" id="PTHR30250:SF11">
    <property type="entry name" value="O-ANTIGEN TRANSPORTER-RELATED"/>
    <property type="match status" value="1"/>
</dbReference>
<name>A0A4Y9QQP8_9MICO</name>
<organism evidence="8 9">
    <name type="scientific">Orlajensenia leifsoniae</name>
    <dbReference type="NCBI Taxonomy" id="2561933"/>
    <lineage>
        <taxon>Bacteria</taxon>
        <taxon>Bacillati</taxon>
        <taxon>Actinomycetota</taxon>
        <taxon>Actinomycetes</taxon>
        <taxon>Micrococcales</taxon>
        <taxon>Microbacteriaceae</taxon>
        <taxon>Orlajensenia</taxon>
    </lineage>
</organism>
<feature type="transmembrane region" description="Helical" evidence="7">
    <location>
        <begin position="97"/>
        <end position="122"/>
    </location>
</feature>
<feature type="transmembrane region" description="Helical" evidence="7">
    <location>
        <begin position="134"/>
        <end position="155"/>
    </location>
</feature>
<keyword evidence="2" id="KW-1003">Cell membrane</keyword>
<dbReference type="AlphaFoldDB" id="A0A4Y9QQP8"/>
<keyword evidence="4 7" id="KW-1133">Transmembrane helix</keyword>
<feature type="region of interest" description="Disordered" evidence="6">
    <location>
        <begin position="422"/>
        <end position="453"/>
    </location>
</feature>
<keyword evidence="9" id="KW-1185">Reference proteome</keyword>
<keyword evidence="5 7" id="KW-0472">Membrane</keyword>
<proteinExistence type="predicted"/>
<gene>
    <name evidence="8" type="ORF">E4M00_16205</name>
</gene>
<feature type="transmembrane region" description="Helical" evidence="7">
    <location>
        <begin position="162"/>
        <end position="185"/>
    </location>
</feature>
<feature type="transmembrane region" description="Helical" evidence="7">
    <location>
        <begin position="191"/>
        <end position="210"/>
    </location>
</feature>
<protein>
    <recommendedName>
        <fullName evidence="10">Polysaccharide biosynthesis protein</fullName>
    </recommendedName>
</protein>
<dbReference type="InterPro" id="IPR050833">
    <property type="entry name" value="Poly_Biosynth_Transport"/>
</dbReference>
<feature type="transmembrane region" description="Helical" evidence="7">
    <location>
        <begin position="342"/>
        <end position="365"/>
    </location>
</feature>